<dbReference type="OrthoDB" id="9991011at2759"/>
<sequence length="941" mass="107598">MVVPNGSSDKENDAVLTCFQKFLEAKAEDQETFLFPMPEDEENIKVARVLKSMRDLSESFCALHGGGVVNGSSIRSRDGLTPALIHQSLKRLEPGGYWGMWVLAQNGVLLVHRDLKKNEALVYAWEAQAPNHEVMGRNESVRQICPRTASSVPWERFLCSPVTECLWELAATDTPVRAIPKSYKAGRKVNETRDVVNPMYLIEYFLPALGGNGIPAKTVRSVHKKMKDDVIYSNGELPWRRAPLWAALKSLLHVVCVTEASEVTGKNTNASLEVVYKLVVQNFLAFCLDNCSGLSESATVEGTRKIVRRLEKIEDFLKKIEDMSESVWKQHWFFQGSHNFCTMVVKRKMKVCKDKWAQKCDTPVTCKVDLCKIKPERDRFHQLKSALPVLTKLVDLNEDFYLLKNKSDTFEPTCRKLLASQEMSSALLEAHKSEIEKTFINWKKEPQDMIGQLTDVATSISKLFMDIRNDGSQYFCTNIEAAVSLVVPLIDLLGSYTKRGLEFYASDSRGCGEIVTVTLSMVLIIDMLACKHYPILKEHKLGIDPTFLQYVFVPTVASKKLLCELERYINRRNTESCYPSSIEPRRSKESLSVRFASQDALMRSTLTKIQEKCKANQEAKTVEHECQMAYHDDLQNQIRKEGSCSCYWEHYQNRKYHHKCRKCNLEKEAKEIELSFYEQLLPPDEIHQLAVVFELKQPYLLVAQRRAILFMSEEICCDKWYDVTDRYLWSEESRLFEWSDIANLPFEICELGSTRKKFSQSHYNCKDHVTSQVSFIVTHDFKTELMGSGGLAKDDFQWNIKPNLFSVELDAKSPYKNLEKFFNIFSHCENEIIALKSEASEDLSLIEFEKAGTLRPGARHQLIRLSSSLAQGDIALKRAEIVSLISSTIWQAGPPSQPNEVLLSVDRIRTMETFYVGIDSSPKFYKTQNLLRISAVFCKPH</sequence>
<evidence type="ECO:0000313" key="3">
    <source>
        <dbReference type="Proteomes" id="UP000291116"/>
    </source>
</evidence>
<protein>
    <recommendedName>
        <fullName evidence="1">DUF6606 domain-containing protein</fullName>
    </recommendedName>
</protein>
<evidence type="ECO:0000259" key="1">
    <source>
        <dbReference type="Pfam" id="PF20255"/>
    </source>
</evidence>
<name>A0A448Z0D6_9STRA</name>
<evidence type="ECO:0000313" key="2">
    <source>
        <dbReference type="EMBL" id="VEU35419.1"/>
    </source>
</evidence>
<organism evidence="2 3">
    <name type="scientific">Pseudo-nitzschia multistriata</name>
    <dbReference type="NCBI Taxonomy" id="183589"/>
    <lineage>
        <taxon>Eukaryota</taxon>
        <taxon>Sar</taxon>
        <taxon>Stramenopiles</taxon>
        <taxon>Ochrophyta</taxon>
        <taxon>Bacillariophyta</taxon>
        <taxon>Bacillariophyceae</taxon>
        <taxon>Bacillariophycidae</taxon>
        <taxon>Bacillariales</taxon>
        <taxon>Bacillariaceae</taxon>
        <taxon>Pseudo-nitzschia</taxon>
    </lineage>
</organism>
<dbReference type="AlphaFoldDB" id="A0A448Z0D6"/>
<dbReference type="EMBL" id="CAACVS010000059">
    <property type="protein sequence ID" value="VEU35419.1"/>
    <property type="molecule type" value="Genomic_DNA"/>
</dbReference>
<keyword evidence="3" id="KW-1185">Reference proteome</keyword>
<feature type="domain" description="DUF6606" evidence="1">
    <location>
        <begin position="77"/>
        <end position="261"/>
    </location>
</feature>
<gene>
    <name evidence="2" type="ORF">PSNMU_V1.4_AUG-EV-PASAV3_0021920</name>
</gene>
<dbReference type="InterPro" id="IPR046541">
    <property type="entry name" value="DUF6606"/>
</dbReference>
<dbReference type="Proteomes" id="UP000291116">
    <property type="component" value="Unassembled WGS sequence"/>
</dbReference>
<dbReference type="Pfam" id="PF20255">
    <property type="entry name" value="DUF6606"/>
    <property type="match status" value="1"/>
</dbReference>
<proteinExistence type="predicted"/>
<accession>A0A448Z0D6</accession>
<reference evidence="2 3" key="1">
    <citation type="submission" date="2019-01" db="EMBL/GenBank/DDBJ databases">
        <authorList>
            <person name="Ferrante I. M."/>
        </authorList>
    </citation>
    <scope>NUCLEOTIDE SEQUENCE [LARGE SCALE GENOMIC DNA]</scope>
    <source>
        <strain evidence="2 3">B856</strain>
    </source>
</reference>